<dbReference type="GO" id="GO:0005829">
    <property type="term" value="C:cytosol"/>
    <property type="evidence" value="ECO:0007669"/>
    <property type="project" value="TreeGrafter"/>
</dbReference>
<dbReference type="EMBL" id="DMZY01000112">
    <property type="protein sequence ID" value="HAV92282.1"/>
    <property type="molecule type" value="Genomic_DNA"/>
</dbReference>
<dbReference type="SUPFAM" id="SSF53639">
    <property type="entry name" value="AraD/HMP-PK domain-like"/>
    <property type="match status" value="1"/>
</dbReference>
<comment type="caution">
    <text evidence="4">The sequence shown here is derived from an EMBL/GenBank/DDBJ whole genome shotgun (WGS) entry which is preliminary data.</text>
</comment>
<dbReference type="GO" id="GO:0019323">
    <property type="term" value="P:pentose catabolic process"/>
    <property type="evidence" value="ECO:0007669"/>
    <property type="project" value="TreeGrafter"/>
</dbReference>
<dbReference type="PANTHER" id="PTHR22789">
    <property type="entry name" value="FUCULOSE PHOSPHATE ALDOLASE"/>
    <property type="match status" value="1"/>
</dbReference>
<accession>A0A350H9R6</accession>
<dbReference type="Proteomes" id="UP000264062">
    <property type="component" value="Unassembled WGS sequence"/>
</dbReference>
<organism evidence="4 5">
    <name type="scientific">candidate division WOR-3 bacterium</name>
    <dbReference type="NCBI Taxonomy" id="2052148"/>
    <lineage>
        <taxon>Bacteria</taxon>
        <taxon>Bacteria division WOR-3</taxon>
    </lineage>
</organism>
<sequence length="221" mass="24401">MNLLNQITDVSSFIFNKDLSEGASGNISFAFSLKSAKIYSSIKLLMPLKSIAGESYAITATGSRVYELAESPKECLSLVKVSSDGKYLHLLNDLKPSSEILCHLLAYEAGAKKKNIIKAIIHVHPKYSLALSNGMTKKNLNSLLDKTHTEFKYYFPNGIGFVKRTDPGTLLLAKKNAEESSKHSVVVWENHGMIASGNDFYECYDKLDTIESISKIAVLSR</sequence>
<dbReference type="GO" id="GO:0016832">
    <property type="term" value="F:aldehyde-lyase activity"/>
    <property type="evidence" value="ECO:0007669"/>
    <property type="project" value="TreeGrafter"/>
</dbReference>
<gene>
    <name evidence="4" type="ORF">DCW38_03780</name>
</gene>
<dbReference type="Pfam" id="PF00596">
    <property type="entry name" value="Aldolase_II"/>
    <property type="match status" value="1"/>
</dbReference>
<proteinExistence type="predicted"/>
<evidence type="ECO:0000313" key="5">
    <source>
        <dbReference type="Proteomes" id="UP000264062"/>
    </source>
</evidence>
<dbReference type="InterPro" id="IPR050197">
    <property type="entry name" value="Aldolase_class_II_sugar_metab"/>
</dbReference>
<dbReference type="InterPro" id="IPR036409">
    <property type="entry name" value="Aldolase_II/adducin_N_sf"/>
</dbReference>
<reference evidence="4 5" key="1">
    <citation type="journal article" date="2018" name="Nat. Biotechnol.">
        <title>A standardized bacterial taxonomy based on genome phylogeny substantially revises the tree of life.</title>
        <authorList>
            <person name="Parks D.H."/>
            <person name="Chuvochina M."/>
            <person name="Waite D.W."/>
            <person name="Rinke C."/>
            <person name="Skarshewski A."/>
            <person name="Chaumeil P.A."/>
            <person name="Hugenholtz P."/>
        </authorList>
    </citation>
    <scope>NUCLEOTIDE SEQUENCE [LARGE SCALE GENOMIC DNA]</scope>
    <source>
        <strain evidence="4">UBA9956</strain>
    </source>
</reference>
<evidence type="ECO:0000259" key="3">
    <source>
        <dbReference type="SMART" id="SM01007"/>
    </source>
</evidence>
<dbReference type="InterPro" id="IPR001303">
    <property type="entry name" value="Aldolase_II/adducin_N"/>
</dbReference>
<dbReference type="AlphaFoldDB" id="A0A350H9R6"/>
<keyword evidence="1" id="KW-0479">Metal-binding</keyword>
<evidence type="ECO:0000256" key="1">
    <source>
        <dbReference type="ARBA" id="ARBA00022723"/>
    </source>
</evidence>
<dbReference type="SMART" id="SM01007">
    <property type="entry name" value="Aldolase_II"/>
    <property type="match status" value="1"/>
</dbReference>
<protein>
    <recommendedName>
        <fullName evidence="3">Class II aldolase/adducin N-terminal domain-containing protein</fullName>
    </recommendedName>
</protein>
<dbReference type="PANTHER" id="PTHR22789:SF0">
    <property type="entry name" value="3-OXO-TETRONATE 4-PHOSPHATE DECARBOXYLASE-RELATED"/>
    <property type="match status" value="1"/>
</dbReference>
<keyword evidence="2" id="KW-0456">Lyase</keyword>
<name>A0A350H9R6_UNCW3</name>
<dbReference type="Gene3D" id="3.40.225.10">
    <property type="entry name" value="Class II aldolase/adducin N-terminal domain"/>
    <property type="match status" value="1"/>
</dbReference>
<evidence type="ECO:0000256" key="2">
    <source>
        <dbReference type="ARBA" id="ARBA00023239"/>
    </source>
</evidence>
<dbReference type="GO" id="GO:0046872">
    <property type="term" value="F:metal ion binding"/>
    <property type="evidence" value="ECO:0007669"/>
    <property type="project" value="UniProtKB-KW"/>
</dbReference>
<feature type="domain" description="Class II aldolase/adducin N-terminal" evidence="3">
    <location>
        <begin position="5"/>
        <end position="218"/>
    </location>
</feature>
<evidence type="ECO:0000313" key="4">
    <source>
        <dbReference type="EMBL" id="HAV92282.1"/>
    </source>
</evidence>